<feature type="transmembrane region" description="Helical" evidence="2">
    <location>
        <begin position="116"/>
        <end position="137"/>
    </location>
</feature>
<comment type="caution">
    <text evidence="3">The sequence shown here is derived from an EMBL/GenBank/DDBJ whole genome shotgun (WGS) entry which is preliminary data.</text>
</comment>
<feature type="region of interest" description="Disordered" evidence="1">
    <location>
        <begin position="1"/>
        <end position="29"/>
    </location>
</feature>
<dbReference type="RefSeq" id="WP_052575436.1">
    <property type="nucleotide sequence ID" value="NZ_AVCK01000055.1"/>
</dbReference>
<dbReference type="PATRIC" id="fig|1384056.3.peg.2329"/>
<reference evidence="3 4" key="1">
    <citation type="submission" date="2013-09" db="EMBL/GenBank/DDBJ databases">
        <title>Genome sequencing of Arenimonas metalli.</title>
        <authorList>
            <person name="Chen F."/>
            <person name="Wang G."/>
        </authorList>
    </citation>
    <scope>NUCLEOTIDE SEQUENCE [LARGE SCALE GENOMIC DNA]</scope>
    <source>
        <strain evidence="3 4">CF5-1</strain>
    </source>
</reference>
<feature type="transmembrane region" description="Helical" evidence="2">
    <location>
        <begin position="89"/>
        <end position="110"/>
    </location>
</feature>
<accession>A0A091BC44</accession>
<dbReference type="OrthoDB" id="9765721at2"/>
<evidence type="ECO:0000313" key="3">
    <source>
        <dbReference type="EMBL" id="KFN41945.1"/>
    </source>
</evidence>
<keyword evidence="4" id="KW-1185">Reference proteome</keyword>
<organism evidence="3 4">
    <name type="scientific">Arenimonas metalli CF5-1</name>
    <dbReference type="NCBI Taxonomy" id="1384056"/>
    <lineage>
        <taxon>Bacteria</taxon>
        <taxon>Pseudomonadati</taxon>
        <taxon>Pseudomonadota</taxon>
        <taxon>Gammaproteobacteria</taxon>
        <taxon>Lysobacterales</taxon>
        <taxon>Lysobacteraceae</taxon>
        <taxon>Arenimonas</taxon>
    </lineage>
</organism>
<keyword evidence="2" id="KW-0812">Transmembrane</keyword>
<dbReference type="eggNOG" id="COG4269">
    <property type="taxonomic scope" value="Bacteria"/>
</dbReference>
<gene>
    <name evidence="3" type="ORF">N787_04050</name>
</gene>
<feature type="transmembrane region" description="Helical" evidence="2">
    <location>
        <begin position="258"/>
        <end position="282"/>
    </location>
</feature>
<evidence type="ECO:0000256" key="2">
    <source>
        <dbReference type="SAM" id="Phobius"/>
    </source>
</evidence>
<sequence>MSYEQDPTTPGAQPPALPPPPRVPGPPPIPGPVRHPLQFTGDAKEFFGIWFVNLVLSVLTLGIYSAWAKVRTERYFYGNTRLAGAPFEYLADPIAILKGRLIAYAVAIGLGLSAHFQVWVVYIPLILFVLVMFPWLIHRTLRFRARYSAWRGLRFRFVEGVYEAYVNFMFRPALQILTAYMVLPWVRMHQHDYTVSGHRFGGKRFRFAGDLGTYYIPFLICIGLGFGAYLLMILVVIAGAALGAALSGDSSVGGEPPIGVMIGIFAPLAAVYLALLALPIYLRTKYINLMWRYSSLGGHRFESTLRARDMIWIYFSNGVAIVATVGLLVPWAMVRIARYRAAHFALLADGELDHFVAEAERAEGAAGAELTDALDLDVDIGI</sequence>
<dbReference type="EMBL" id="AVCK01000055">
    <property type="protein sequence ID" value="KFN41945.1"/>
    <property type="molecule type" value="Genomic_DNA"/>
</dbReference>
<dbReference type="InterPro" id="IPR010295">
    <property type="entry name" value="DUF898"/>
</dbReference>
<evidence type="ECO:0000256" key="1">
    <source>
        <dbReference type="SAM" id="MobiDB-lite"/>
    </source>
</evidence>
<evidence type="ECO:0000313" key="4">
    <source>
        <dbReference type="Proteomes" id="UP000029393"/>
    </source>
</evidence>
<protein>
    <submittedName>
        <fullName evidence="3">Uncharacterized protein</fullName>
    </submittedName>
</protein>
<keyword evidence="2" id="KW-0472">Membrane</keyword>
<feature type="transmembrane region" description="Helical" evidence="2">
    <location>
        <begin position="311"/>
        <end position="333"/>
    </location>
</feature>
<dbReference type="AlphaFoldDB" id="A0A091BC44"/>
<dbReference type="Pfam" id="PF05987">
    <property type="entry name" value="DUF898"/>
    <property type="match status" value="1"/>
</dbReference>
<dbReference type="Proteomes" id="UP000029393">
    <property type="component" value="Unassembled WGS sequence"/>
</dbReference>
<feature type="transmembrane region" description="Helical" evidence="2">
    <location>
        <begin position="47"/>
        <end position="68"/>
    </location>
</feature>
<keyword evidence="2" id="KW-1133">Transmembrane helix</keyword>
<proteinExistence type="predicted"/>
<dbReference type="STRING" id="1384056.N787_04050"/>
<name>A0A091BC44_9GAMM</name>
<feature type="compositionally biased region" description="Pro residues" evidence="1">
    <location>
        <begin position="12"/>
        <end position="29"/>
    </location>
</feature>
<feature type="transmembrane region" description="Helical" evidence="2">
    <location>
        <begin position="213"/>
        <end position="246"/>
    </location>
</feature>